<evidence type="ECO:0000256" key="5">
    <source>
        <dbReference type="ARBA" id="ARBA00022692"/>
    </source>
</evidence>
<dbReference type="Pfam" id="PF02321">
    <property type="entry name" value="OEP"/>
    <property type="match status" value="2"/>
</dbReference>
<keyword evidence="5" id="KW-0812">Transmembrane</keyword>
<dbReference type="GO" id="GO:0015562">
    <property type="term" value="F:efflux transmembrane transporter activity"/>
    <property type="evidence" value="ECO:0007669"/>
    <property type="project" value="InterPro"/>
</dbReference>
<dbReference type="Proteomes" id="UP000184375">
    <property type="component" value="Unassembled WGS sequence"/>
</dbReference>
<dbReference type="GO" id="GO:0015288">
    <property type="term" value="F:porin activity"/>
    <property type="evidence" value="ECO:0007669"/>
    <property type="project" value="TreeGrafter"/>
</dbReference>
<evidence type="ECO:0000256" key="2">
    <source>
        <dbReference type="ARBA" id="ARBA00007613"/>
    </source>
</evidence>
<evidence type="ECO:0000313" key="10">
    <source>
        <dbReference type="EMBL" id="SHM72635.1"/>
    </source>
</evidence>
<comment type="similarity">
    <text evidence="2">Belongs to the outer membrane factor (OMF) (TC 1.B.17) family.</text>
</comment>
<evidence type="ECO:0000256" key="4">
    <source>
        <dbReference type="ARBA" id="ARBA00022452"/>
    </source>
</evidence>
<dbReference type="AlphaFoldDB" id="A0A1M7L3P8"/>
<feature type="coiled-coil region" evidence="8">
    <location>
        <begin position="54"/>
        <end position="81"/>
    </location>
</feature>
<name>A0A1M7L3P8_9FIRM</name>
<evidence type="ECO:0000256" key="8">
    <source>
        <dbReference type="SAM" id="Coils"/>
    </source>
</evidence>
<evidence type="ECO:0000256" key="3">
    <source>
        <dbReference type="ARBA" id="ARBA00022448"/>
    </source>
</evidence>
<organism evidence="10 11">
    <name type="scientific">Caldanaerovirga acetigignens</name>
    <dbReference type="NCBI Taxonomy" id="447595"/>
    <lineage>
        <taxon>Bacteria</taxon>
        <taxon>Bacillati</taxon>
        <taxon>Bacillota</taxon>
        <taxon>Clostridia</taxon>
        <taxon>Thermosediminibacterales</taxon>
        <taxon>Thermosediminibacteraceae</taxon>
        <taxon>Caldanaerovirga</taxon>
    </lineage>
</organism>
<keyword evidence="3" id="KW-0813">Transport</keyword>
<keyword evidence="8" id="KW-0175">Coiled coil</keyword>
<dbReference type="GO" id="GO:1990281">
    <property type="term" value="C:efflux pump complex"/>
    <property type="evidence" value="ECO:0007669"/>
    <property type="project" value="TreeGrafter"/>
</dbReference>
<feature type="coiled-coil region" evidence="8">
    <location>
        <begin position="230"/>
        <end position="299"/>
    </location>
</feature>
<dbReference type="InterPro" id="IPR051906">
    <property type="entry name" value="TolC-like"/>
</dbReference>
<dbReference type="PANTHER" id="PTHR30026:SF20">
    <property type="entry name" value="OUTER MEMBRANE PROTEIN TOLC"/>
    <property type="match status" value="1"/>
</dbReference>
<dbReference type="EMBL" id="FRCR01000010">
    <property type="protein sequence ID" value="SHM72635.1"/>
    <property type="molecule type" value="Genomic_DNA"/>
</dbReference>
<evidence type="ECO:0000256" key="9">
    <source>
        <dbReference type="SAM" id="SignalP"/>
    </source>
</evidence>
<keyword evidence="9" id="KW-0732">Signal</keyword>
<evidence type="ECO:0000256" key="1">
    <source>
        <dbReference type="ARBA" id="ARBA00004442"/>
    </source>
</evidence>
<keyword evidence="4" id="KW-1134">Transmembrane beta strand</keyword>
<dbReference type="Gene3D" id="1.20.1600.10">
    <property type="entry name" value="Outer membrane efflux proteins (OEP)"/>
    <property type="match status" value="2"/>
</dbReference>
<dbReference type="OrthoDB" id="1727243at2"/>
<dbReference type="RefSeq" id="WP_073257646.1">
    <property type="nucleotide sequence ID" value="NZ_FRCR01000010.1"/>
</dbReference>
<dbReference type="PANTHER" id="PTHR30026">
    <property type="entry name" value="OUTER MEMBRANE PROTEIN TOLC"/>
    <property type="match status" value="1"/>
</dbReference>
<evidence type="ECO:0000313" key="11">
    <source>
        <dbReference type="Proteomes" id="UP000184375"/>
    </source>
</evidence>
<dbReference type="SUPFAM" id="SSF56954">
    <property type="entry name" value="Outer membrane efflux proteins (OEP)"/>
    <property type="match status" value="1"/>
</dbReference>
<dbReference type="InterPro" id="IPR003423">
    <property type="entry name" value="OMP_efflux"/>
</dbReference>
<dbReference type="GO" id="GO:0009279">
    <property type="term" value="C:cell outer membrane"/>
    <property type="evidence" value="ECO:0007669"/>
    <property type="project" value="UniProtKB-SubCell"/>
</dbReference>
<gene>
    <name evidence="10" type="ORF">SAMN05660826_01788</name>
</gene>
<accession>A0A1M7L3P8</accession>
<feature type="signal peptide" evidence="9">
    <location>
        <begin position="1"/>
        <end position="25"/>
    </location>
</feature>
<proteinExistence type="inferred from homology"/>
<sequence>MKRLKGIIALATILAISTFCLPSGAPGESPKEPLKLTLKEAVEIALRENPAIGVSELAVQKAELKREQLRYREKKVDEKEEELKQYGMSIKDFDYEYQMELGKKAADMELKLAVLGLEAAKRNIRFAVEAAYYAALSARDKVQIAKDSFERAKEMERIANALYKNGSATKKDVLDAQVKVATQEAELKKAQVDMEKAYIDLKKLIRIDMARPIELTEASEFKAVEKEVSLEELLEKARGNRIDLVQAKEQLELARLDFDMTKKVYPENTFQYKEKEYALKQAELNYKDVESKIEQEVRKAYLDYTAASFNIPILEKSLEMAEESYRIAKLSYEAGLIRSVDLFQAQEAVKQVRQQKAAAIYGYNLAALSLDNVIYMSISR</sequence>
<feature type="chain" id="PRO_5012839333" evidence="9">
    <location>
        <begin position="26"/>
        <end position="380"/>
    </location>
</feature>
<dbReference type="STRING" id="447595.SAMN05660826_01788"/>
<keyword evidence="7" id="KW-0998">Cell outer membrane</keyword>
<reference evidence="11" key="1">
    <citation type="submission" date="2016-11" db="EMBL/GenBank/DDBJ databases">
        <authorList>
            <person name="Varghese N."/>
            <person name="Submissions S."/>
        </authorList>
    </citation>
    <scope>NUCLEOTIDE SEQUENCE [LARGE SCALE GENOMIC DNA]</scope>
    <source>
        <strain evidence="11">DSM 18802</strain>
    </source>
</reference>
<evidence type="ECO:0000256" key="6">
    <source>
        <dbReference type="ARBA" id="ARBA00023136"/>
    </source>
</evidence>
<evidence type="ECO:0000256" key="7">
    <source>
        <dbReference type="ARBA" id="ARBA00023237"/>
    </source>
</evidence>
<protein>
    <submittedName>
        <fullName evidence="10">Outer membrane protein TolC</fullName>
    </submittedName>
</protein>
<keyword evidence="11" id="KW-1185">Reference proteome</keyword>
<comment type="subcellular location">
    <subcellularLocation>
        <location evidence="1">Cell outer membrane</location>
    </subcellularLocation>
</comment>
<keyword evidence="6" id="KW-0472">Membrane</keyword>